<evidence type="ECO:0000313" key="4">
    <source>
        <dbReference type="Proteomes" id="UP000003653"/>
    </source>
</evidence>
<evidence type="ECO:0000259" key="2">
    <source>
        <dbReference type="Pfam" id="PF08751"/>
    </source>
</evidence>
<dbReference type="Pfam" id="PF13604">
    <property type="entry name" value="AAA_30"/>
    <property type="match status" value="1"/>
</dbReference>
<organism evidence="3 4">
    <name type="scientific">Mycobacterium parascrofulaceum ATCC BAA-614</name>
    <dbReference type="NCBI Taxonomy" id="525368"/>
    <lineage>
        <taxon>Bacteria</taxon>
        <taxon>Bacillati</taxon>
        <taxon>Actinomycetota</taxon>
        <taxon>Actinomycetes</taxon>
        <taxon>Mycobacteriales</taxon>
        <taxon>Mycobacteriaceae</taxon>
        <taxon>Mycobacterium</taxon>
        <taxon>Mycobacterium simiae complex</taxon>
    </lineage>
</organism>
<dbReference type="SUPFAM" id="SSF55464">
    <property type="entry name" value="Origin of replication-binding domain, RBD-like"/>
    <property type="match status" value="1"/>
</dbReference>
<gene>
    <name evidence="3" type="ORF">HMPREF0591_1880</name>
</gene>
<evidence type="ECO:0000256" key="1">
    <source>
        <dbReference type="SAM" id="MobiDB-lite"/>
    </source>
</evidence>
<accession>D5P6T6</accession>
<feature type="domain" description="TrwC relaxase" evidence="2">
    <location>
        <begin position="29"/>
        <end position="452"/>
    </location>
</feature>
<comment type="caution">
    <text evidence="3">The sequence shown here is derived from an EMBL/GenBank/DDBJ whole genome shotgun (WGS) entry which is preliminary data.</text>
</comment>
<dbReference type="Gene3D" id="2.30.30.940">
    <property type="match status" value="1"/>
</dbReference>
<dbReference type="InterPro" id="IPR027417">
    <property type="entry name" value="P-loop_NTPase"/>
</dbReference>
<protein>
    <submittedName>
        <fullName evidence="3">Conjugative relaxase domain protein</fullName>
    </submittedName>
</protein>
<keyword evidence="4" id="KW-1185">Reference proteome</keyword>
<dbReference type="Gene3D" id="3.40.50.300">
    <property type="entry name" value="P-loop containing nucleotide triphosphate hydrolases"/>
    <property type="match status" value="2"/>
</dbReference>
<feature type="compositionally biased region" description="Basic and acidic residues" evidence="1">
    <location>
        <begin position="1412"/>
        <end position="1422"/>
    </location>
</feature>
<dbReference type="EMBL" id="ADNV01000184">
    <property type="protein sequence ID" value="EFG78199.1"/>
    <property type="molecule type" value="Genomic_DNA"/>
</dbReference>
<dbReference type="HOGENOM" id="CLU_001748_1_2_11"/>
<evidence type="ECO:0000313" key="3">
    <source>
        <dbReference type="EMBL" id="EFG78199.1"/>
    </source>
</evidence>
<dbReference type="eggNOG" id="COG0358">
    <property type="taxonomic scope" value="Bacteria"/>
</dbReference>
<dbReference type="InterPro" id="IPR014862">
    <property type="entry name" value="TrwC"/>
</dbReference>
<dbReference type="SUPFAM" id="SSF52540">
    <property type="entry name" value="P-loop containing nucleoside triphosphate hydrolases"/>
    <property type="match status" value="2"/>
</dbReference>
<proteinExistence type="predicted"/>
<sequence length="1968" mass="210608">MGQIVSEVSSVRLERDGTAVTMTMHKLTAGNGYEYLIRQVAAVDATARGRAPLIDYYSSKGESPGRWVGSGLASLQSTGARQVSADDVAKVWAVPEGSQVTEAQMKALFGEGLHPNADVIADYVTARGVHGLAAIEAAKLGRKFYIRDGETTFARALAVAYRDHNEQAGRPSAASIDAPTRAAIRTVVARRIFAEQYGRAPADDRELTGFIARETRARTTAVAGYDLTFSPVKSVSSLWAIAPRDVAKVVEECHDAAVTDALAWLETHAALTRSGTDGVAQVDTTGLIGAAFTHRDSRAGDPDLHTHVAISNKVATVGPDGVLRWLALDGRPIHQFTVAASELYNTRLEAHLGERLALRFADVASEGRGKRPVREIIGMSTELMAAWSSRRLAIEARTAELAKQFQVAHGREPTTVEAIGLAQQATLETREAKHEPRSLAEQRQTWRGQAIEVLGGARELTAMLGKILSTSSRQLDAVDDDWIKAAATKVIATVARSRATWQRHHVLAEAQRLVRSSGHATNATLADQITQVALSEPLSVAHIDLDDGDMGEPAPLRRRDGTSVYTRHGSTTYTCHEVLAAERRILAAARQLGGRTVADSDVELALADSAARGKHLNEGQVALVREMATGGRRLALALAPAGSGKTTAMAALSQAWRSSGGIVLGLAPTAAAAIELGADLSAPTDTIAKYVWSAAPGGSSRPAAPQWFTTVGPDTLLIIDEAGKAGTVELDAVIAHALARGASIILIGDDGQLASISAGGVLRDIAQETGALTLSELVRFGSTAESAATLAIRNGDPTGLGFYIDHQRVHVGADQTAADMAYTAWAADLAAGRDSLLLAPTNDIVDTLNARARLDRLAATGGRVGREVMLSDGLAASAGDVIRSRENARGLRLGRTDYVRNGYRYTVHRVRADGSVIATHLDSGQRITLPADYVKTHVTLGYAATVDLTQGLTAQYACHIVGGGHLTRQLLYVALTRGRVENHIYLSTAESDPHRVLSPKATHPETAVDVLTKTLARDDAQVSATTAARQARDPFVRLGPAAAMYHDALGRAAHHVASPALLAQLHLTADQLYPGLTRAEAWPVLCQHLALVAADGRDPVATLSEAANVGELFSAHDPAAVLDWRIDPTGGHSAGIGPLRWLPATPALLADDPEWGDYLARRAALVTELVDEIRETVIHHWTPATAPAWAKPVLAANRPLAAEIAVFRAAHHVAVDDTRLLGPPQYAVRARAIQELLEERAQAVVRTQNPHTRRFEQLIDSIDPRIRADGYWPQLAARLTEAAMSRPDLPVLVRAAATEQPLPDELPAAALWWRLAAELTPAAALDTPDAGLRPAWITDLHNVFGSAAAESIIADPAWPGLVSAVNAADPTRWTPAGLLHVAAEHLADVDPDHTIPAHQYARAITYTVDLIGGHHDNTEHPLPDQPPLHPEEEEQLPPDPLGEQRIDTGAALAGRDVDELPHHRGGQEIPLGGRDAGLDFADLRPDRPVEPLPLPAAMADARALRNEFVASTADLAAFVDAVRNDRGPAMCAAAAQIVELRARADADRPYLLAVQDVVAQWADAEADYEAAHTSLAWARTQLAELQAQPDADPLDIASATLDIQLRAMALPEITPAEHYHGPLAEALAARAQAAGGPDRIISGADVDALLARTRDVDHQALQVARRHHHQLLAQLDRAEAAAALAFAAAETRSTEYLSAQRHDLATELRVLQAASRYHPQRPLRLAPGAIGDLPPTTAAALTRTARLPFAVTVIDAPHSTERRAALHTLHSAAAAADRKILWCSPTRDQAERAVADELADTAANITEARTHITTRQWQLPPGALLIVEDAATADPAVLADLAEHAATTQAGLILLDTTGRRTWPPQPSQRLLGLLHTELPWTTTLGDHTPSDTAPRPSAPDLDAALTQLRRVHPALLDDQLRASLTRADQLQATIRGAYQRHLDATWLRDRHQDRDRHIEDRDRGIDI</sequence>
<dbReference type="NCBIfam" id="NF041492">
    <property type="entry name" value="MobF"/>
    <property type="match status" value="1"/>
</dbReference>
<dbReference type="Proteomes" id="UP000003653">
    <property type="component" value="Unassembled WGS sequence"/>
</dbReference>
<reference evidence="3 4" key="1">
    <citation type="submission" date="2010-04" db="EMBL/GenBank/DDBJ databases">
        <authorList>
            <person name="Muzny D."/>
            <person name="Qin X."/>
            <person name="Deng J."/>
            <person name="Jiang H."/>
            <person name="Liu Y."/>
            <person name="Qu J."/>
            <person name="Song X.-Z."/>
            <person name="Zhang L."/>
            <person name="Thornton R."/>
            <person name="Coyle M."/>
            <person name="Francisco L."/>
            <person name="Jackson L."/>
            <person name="Javaid M."/>
            <person name="Korchina V."/>
            <person name="Kovar C."/>
            <person name="Mata R."/>
            <person name="Mathew T."/>
            <person name="Ngo R."/>
            <person name="Nguyen L."/>
            <person name="Nguyen N."/>
            <person name="Okwuonu G."/>
            <person name="Ongeri F."/>
            <person name="Pham C."/>
            <person name="Simmons D."/>
            <person name="Wilczek-Boney K."/>
            <person name="Hale W."/>
            <person name="Jakkamsetti A."/>
            <person name="Pham P."/>
            <person name="Ruth R."/>
            <person name="San Lucas F."/>
            <person name="Warren J."/>
            <person name="Zhang J."/>
            <person name="Zhao Z."/>
            <person name="Zhou C."/>
            <person name="Zhu D."/>
            <person name="Lee S."/>
            <person name="Bess C."/>
            <person name="Blankenburg K."/>
            <person name="Forbes L."/>
            <person name="Fu Q."/>
            <person name="Gubbala S."/>
            <person name="Hirani K."/>
            <person name="Jayaseelan J.C."/>
            <person name="Lara F."/>
            <person name="Munidasa M."/>
            <person name="Palculict T."/>
            <person name="Patil S."/>
            <person name="Pu L.-L."/>
            <person name="Saada N."/>
            <person name="Tang L."/>
            <person name="Weissenberger G."/>
            <person name="Zhu Y."/>
            <person name="Hemphill L."/>
            <person name="Shang Y."/>
            <person name="Youmans B."/>
            <person name="Ayvaz T."/>
            <person name="Ross M."/>
            <person name="Santibanez J."/>
            <person name="Aqrawi P."/>
            <person name="Gross S."/>
            <person name="Joshi V."/>
            <person name="Fowler G."/>
            <person name="Nazareth L."/>
            <person name="Reid J."/>
            <person name="Worley K."/>
            <person name="Petrosino J."/>
            <person name="Highlander S."/>
            <person name="Gibbs R."/>
        </authorList>
    </citation>
    <scope>NUCLEOTIDE SEQUENCE [LARGE SCALE GENOMIC DNA]</scope>
    <source>
        <strain evidence="3 4">ATCC BAA-614</strain>
    </source>
</reference>
<dbReference type="Pfam" id="PF08751">
    <property type="entry name" value="TrwC"/>
    <property type="match status" value="1"/>
</dbReference>
<feature type="region of interest" description="Disordered" evidence="1">
    <location>
        <begin position="1412"/>
        <end position="1443"/>
    </location>
</feature>
<dbReference type="CDD" id="cd18809">
    <property type="entry name" value="SF1_C_RecD"/>
    <property type="match status" value="1"/>
</dbReference>
<name>D5P6T6_9MYCO</name>
<dbReference type="eggNOG" id="COG0507">
    <property type="taxonomic scope" value="Bacteria"/>
</dbReference>